<dbReference type="Proteomes" id="UP000070810">
    <property type="component" value="Unassembled WGS sequence"/>
</dbReference>
<keyword evidence="2" id="KW-0663">Pyridoxal phosphate</keyword>
<dbReference type="OrthoDB" id="9778118at2"/>
<dbReference type="InterPro" id="IPR000634">
    <property type="entry name" value="Ser/Thr_deHydtase_PyrdxlP-BS"/>
</dbReference>
<name>A0A147EBP8_9MICO</name>
<feature type="non-terminal residue" evidence="3">
    <location>
        <position position="87"/>
    </location>
</feature>
<dbReference type="GO" id="GO:0030170">
    <property type="term" value="F:pyridoxal phosphate binding"/>
    <property type="evidence" value="ECO:0007669"/>
    <property type="project" value="InterPro"/>
</dbReference>
<dbReference type="InterPro" id="IPR036052">
    <property type="entry name" value="TrpB-like_PALP_sf"/>
</dbReference>
<dbReference type="PROSITE" id="PS00165">
    <property type="entry name" value="DEHYDRATASE_SER_THR"/>
    <property type="match status" value="1"/>
</dbReference>
<comment type="cofactor">
    <cofactor evidence="1">
        <name>pyridoxal 5'-phosphate</name>
        <dbReference type="ChEBI" id="CHEBI:597326"/>
    </cofactor>
</comment>
<dbReference type="EMBL" id="LDRK01000112">
    <property type="protein sequence ID" value="KTR81827.1"/>
    <property type="molecule type" value="Genomic_DNA"/>
</dbReference>
<reference evidence="3 4" key="1">
    <citation type="journal article" date="2016" name="Front. Microbiol.">
        <title>Genomic Resource of Rice Seed Associated Bacteria.</title>
        <authorList>
            <person name="Midha S."/>
            <person name="Bansal K."/>
            <person name="Sharma S."/>
            <person name="Kumar N."/>
            <person name="Patil P.P."/>
            <person name="Chaudhry V."/>
            <person name="Patil P.B."/>
        </authorList>
    </citation>
    <scope>NUCLEOTIDE SEQUENCE [LARGE SCALE GENOMIC DNA]</scope>
    <source>
        <strain evidence="3 4">NS354</strain>
    </source>
</reference>
<keyword evidence="4" id="KW-1185">Reference proteome</keyword>
<dbReference type="GO" id="GO:1901605">
    <property type="term" value="P:alpha-amino acid metabolic process"/>
    <property type="evidence" value="ECO:0007669"/>
    <property type="project" value="UniProtKB-ARBA"/>
</dbReference>
<gene>
    <name evidence="3" type="ORF">NS354_11940</name>
</gene>
<proteinExistence type="predicted"/>
<comment type="caution">
    <text evidence="3">The sequence shown here is derived from an EMBL/GenBank/DDBJ whole genome shotgun (WGS) entry which is preliminary data.</text>
</comment>
<dbReference type="AlphaFoldDB" id="A0A147EBP8"/>
<accession>A0A147EBP8</accession>
<sequence length="87" mass="9303">MLLEPGRGITRADLEPGAPGLWRYRAAFAGEIAAPVVLGEGRTPLVAGEWGGARPLWKLEWCSPTGSFKDRGASVMLSLLRQQGARA</sequence>
<evidence type="ECO:0000256" key="2">
    <source>
        <dbReference type="ARBA" id="ARBA00022898"/>
    </source>
</evidence>
<evidence type="ECO:0000313" key="4">
    <source>
        <dbReference type="Proteomes" id="UP000070810"/>
    </source>
</evidence>
<evidence type="ECO:0000256" key="1">
    <source>
        <dbReference type="ARBA" id="ARBA00001933"/>
    </source>
</evidence>
<evidence type="ECO:0000313" key="3">
    <source>
        <dbReference type="EMBL" id="KTR81827.1"/>
    </source>
</evidence>
<dbReference type="SUPFAM" id="SSF53686">
    <property type="entry name" value="Tryptophan synthase beta subunit-like PLP-dependent enzymes"/>
    <property type="match status" value="1"/>
</dbReference>
<organism evidence="3 4">
    <name type="scientific">Leucobacter chromiiresistens</name>
    <dbReference type="NCBI Taxonomy" id="1079994"/>
    <lineage>
        <taxon>Bacteria</taxon>
        <taxon>Bacillati</taxon>
        <taxon>Actinomycetota</taxon>
        <taxon>Actinomycetes</taxon>
        <taxon>Micrococcales</taxon>
        <taxon>Microbacteriaceae</taxon>
        <taxon>Leucobacter</taxon>
    </lineage>
</organism>
<dbReference type="Gene3D" id="3.40.50.1100">
    <property type="match status" value="2"/>
</dbReference>
<protein>
    <submittedName>
        <fullName evidence="3">Pyridoxal-5'-phosphate-dependent protein subunit beta</fullName>
    </submittedName>
</protein>